<protein>
    <recommendedName>
        <fullName evidence="2">BZIP domain-containing protein</fullName>
    </recommendedName>
</protein>
<dbReference type="EMBL" id="JAZAVJ010000095">
    <property type="protein sequence ID" value="KAK7414791.1"/>
    <property type="molecule type" value="Genomic_DNA"/>
</dbReference>
<dbReference type="InterPro" id="IPR046347">
    <property type="entry name" value="bZIP_sf"/>
</dbReference>
<evidence type="ECO:0000256" key="1">
    <source>
        <dbReference type="SAM" id="MobiDB-lite"/>
    </source>
</evidence>
<reference evidence="3 4" key="1">
    <citation type="journal article" date="2025" name="Microbiol. Resour. Announc.">
        <title>Draft genome sequences for Neonectria magnoliae and Neonectria punicea, canker pathogens of Liriodendron tulipifera and Acer saccharum in West Virginia.</title>
        <authorList>
            <person name="Petronek H.M."/>
            <person name="Kasson M.T."/>
            <person name="Metheny A.M."/>
            <person name="Stauder C.M."/>
            <person name="Lovett B."/>
            <person name="Lynch S.C."/>
            <person name="Garnas J.R."/>
            <person name="Kasson L.R."/>
            <person name="Stajich J.E."/>
        </authorList>
    </citation>
    <scope>NUCLEOTIDE SEQUENCE [LARGE SCALE GENOMIC DNA]</scope>
    <source>
        <strain evidence="3 4">NRRL 64653</strain>
    </source>
</reference>
<evidence type="ECO:0000259" key="2">
    <source>
        <dbReference type="PROSITE" id="PS00036"/>
    </source>
</evidence>
<comment type="caution">
    <text evidence="3">The sequence shown here is derived from an EMBL/GenBank/DDBJ whole genome shotgun (WGS) entry which is preliminary data.</text>
</comment>
<feature type="domain" description="BZIP" evidence="2">
    <location>
        <begin position="193"/>
        <end position="206"/>
    </location>
</feature>
<dbReference type="SUPFAM" id="SSF57959">
    <property type="entry name" value="Leucine zipper domain"/>
    <property type="match status" value="1"/>
</dbReference>
<feature type="compositionally biased region" description="Basic and acidic residues" evidence="1">
    <location>
        <begin position="139"/>
        <end position="159"/>
    </location>
</feature>
<name>A0ABR1H127_9HYPO</name>
<gene>
    <name evidence="3" type="ORF">QQX98_006393</name>
</gene>
<dbReference type="InterPro" id="IPR004827">
    <property type="entry name" value="bZIP"/>
</dbReference>
<evidence type="ECO:0000313" key="4">
    <source>
        <dbReference type="Proteomes" id="UP001498476"/>
    </source>
</evidence>
<keyword evidence="4" id="KW-1185">Reference proteome</keyword>
<dbReference type="Gene3D" id="1.20.5.170">
    <property type="match status" value="1"/>
</dbReference>
<organism evidence="3 4">
    <name type="scientific">Neonectria punicea</name>
    <dbReference type="NCBI Taxonomy" id="979145"/>
    <lineage>
        <taxon>Eukaryota</taxon>
        <taxon>Fungi</taxon>
        <taxon>Dikarya</taxon>
        <taxon>Ascomycota</taxon>
        <taxon>Pezizomycotina</taxon>
        <taxon>Sordariomycetes</taxon>
        <taxon>Hypocreomycetidae</taxon>
        <taxon>Hypocreales</taxon>
        <taxon>Nectriaceae</taxon>
        <taxon>Neonectria</taxon>
    </lineage>
</organism>
<sequence>MSKYQPHAVSGLHAEVYHSYGIDEGFIPEIPYFGAFGPSLDLPEDRSLGLFVPPEDSAILTSAHAYADNSVGGFVTGLDTISPDDYGAFRSITESIALPSTLRLELPDELYPTLVEDPPQPSMAKNPRRKPKHRSSGHSVHEPTNRSPSRDEYTNREAMEITESSSSRYNDDDSFVNDSRVKQGGRTGTKQGRSRNSIAAHKSRAKKNTASQGLKYDMWRLEEEHSRLTQCAADLTSEVHHNKVLLLEHTDCGCSLIHAYNAHEARKFTRGIEGCCNKEEHVAPRS</sequence>
<feature type="compositionally biased region" description="Polar residues" evidence="1">
    <location>
        <begin position="188"/>
        <end position="197"/>
    </location>
</feature>
<dbReference type="Proteomes" id="UP001498476">
    <property type="component" value="Unassembled WGS sequence"/>
</dbReference>
<feature type="compositionally biased region" description="Basic residues" evidence="1">
    <location>
        <begin position="126"/>
        <end position="136"/>
    </location>
</feature>
<dbReference type="PROSITE" id="PS00036">
    <property type="entry name" value="BZIP_BASIC"/>
    <property type="match status" value="1"/>
</dbReference>
<feature type="region of interest" description="Disordered" evidence="1">
    <location>
        <begin position="112"/>
        <end position="211"/>
    </location>
</feature>
<accession>A0ABR1H127</accession>
<proteinExistence type="predicted"/>
<evidence type="ECO:0000313" key="3">
    <source>
        <dbReference type="EMBL" id="KAK7414791.1"/>
    </source>
</evidence>